<evidence type="ECO:0000256" key="1">
    <source>
        <dbReference type="ARBA" id="ARBA00022576"/>
    </source>
</evidence>
<dbReference type="GO" id="GO:0006526">
    <property type="term" value="P:L-arginine biosynthetic process"/>
    <property type="evidence" value="ECO:0007669"/>
    <property type="project" value="UniProtKB-UniRule"/>
</dbReference>
<accession>A0A450S7M9</accession>
<dbReference type="AlphaFoldDB" id="A0A450S7M9"/>
<evidence type="ECO:0000256" key="4">
    <source>
        <dbReference type="ARBA" id="ARBA00022898"/>
    </source>
</evidence>
<dbReference type="NCBIfam" id="NF002325">
    <property type="entry name" value="PRK01278.1"/>
    <property type="match status" value="1"/>
</dbReference>
<evidence type="ECO:0000256" key="2">
    <source>
        <dbReference type="ARBA" id="ARBA00022605"/>
    </source>
</evidence>
<dbReference type="InterPro" id="IPR005814">
    <property type="entry name" value="Aminotrans_3"/>
</dbReference>
<comment type="similarity">
    <text evidence="5">Belongs to the class-III pyridoxal-phosphate-dependent aminotransferase family. ArgD subfamily.</text>
</comment>
<dbReference type="NCBIfam" id="NF002874">
    <property type="entry name" value="PRK03244.1"/>
    <property type="match status" value="1"/>
</dbReference>
<dbReference type="InterPro" id="IPR050103">
    <property type="entry name" value="Class-III_PLP-dep_AT"/>
</dbReference>
<comment type="subcellular location">
    <subcellularLocation>
        <location evidence="5">Cytoplasm</location>
    </subcellularLocation>
</comment>
<dbReference type="Gene3D" id="3.40.640.10">
    <property type="entry name" value="Type I PLP-dependent aspartate aminotransferase-like (Major domain)"/>
    <property type="match status" value="1"/>
</dbReference>
<keyword evidence="3 5" id="KW-0808">Transferase</keyword>
<dbReference type="GO" id="GO:0042802">
    <property type="term" value="F:identical protein binding"/>
    <property type="evidence" value="ECO:0007669"/>
    <property type="project" value="TreeGrafter"/>
</dbReference>
<dbReference type="GO" id="GO:0030170">
    <property type="term" value="F:pyridoxal phosphate binding"/>
    <property type="evidence" value="ECO:0007669"/>
    <property type="project" value="InterPro"/>
</dbReference>
<feature type="binding site" evidence="5">
    <location>
        <position position="138"/>
    </location>
    <ligand>
        <name>pyridoxal 5'-phosphate</name>
        <dbReference type="ChEBI" id="CHEBI:597326"/>
    </ligand>
</feature>
<dbReference type="InterPro" id="IPR015424">
    <property type="entry name" value="PyrdxlP-dep_Trfase"/>
</dbReference>
<dbReference type="Pfam" id="PF00202">
    <property type="entry name" value="Aminotran_3"/>
    <property type="match status" value="1"/>
</dbReference>
<keyword evidence="4 5" id="KW-0663">Pyridoxal phosphate</keyword>
<keyword evidence="5" id="KW-0963">Cytoplasm</keyword>
<comment type="catalytic activity">
    <reaction evidence="5">
        <text>N(2)-acetyl-L-ornithine + 2-oxoglutarate = N-acetyl-L-glutamate 5-semialdehyde + L-glutamate</text>
        <dbReference type="Rhea" id="RHEA:18049"/>
        <dbReference type="ChEBI" id="CHEBI:16810"/>
        <dbReference type="ChEBI" id="CHEBI:29123"/>
        <dbReference type="ChEBI" id="CHEBI:29985"/>
        <dbReference type="ChEBI" id="CHEBI:57805"/>
        <dbReference type="EC" id="2.6.1.11"/>
    </reaction>
</comment>
<feature type="modified residue" description="N6-(pyridoxal phosphate)lysine" evidence="5">
    <location>
        <position position="253"/>
    </location>
</feature>
<dbReference type="InterPro" id="IPR004636">
    <property type="entry name" value="AcOrn/SuccOrn_fam"/>
</dbReference>
<reference evidence="6" key="1">
    <citation type="submission" date="2019-02" db="EMBL/GenBank/DDBJ databases">
        <authorList>
            <person name="Gruber-Vodicka R. H."/>
            <person name="Seah K. B. B."/>
        </authorList>
    </citation>
    <scope>NUCLEOTIDE SEQUENCE</scope>
    <source>
        <strain evidence="6">BECK_DK161</strain>
    </source>
</reference>
<dbReference type="SUPFAM" id="SSF53383">
    <property type="entry name" value="PLP-dependent transferases"/>
    <property type="match status" value="1"/>
</dbReference>
<feature type="binding site" evidence="5">
    <location>
        <position position="281"/>
    </location>
    <ligand>
        <name>N(2)-acetyl-L-ornithine</name>
        <dbReference type="ChEBI" id="CHEBI:57805"/>
    </ligand>
</feature>
<dbReference type="UniPathway" id="UPA00068">
    <property type="reaction ID" value="UER00109"/>
</dbReference>
<keyword evidence="5" id="KW-0055">Arginine biosynthesis</keyword>
<dbReference type="InterPro" id="IPR015421">
    <property type="entry name" value="PyrdxlP-dep_Trfase_major"/>
</dbReference>
<evidence type="ECO:0000313" key="6">
    <source>
        <dbReference type="EMBL" id="VFJ47831.1"/>
    </source>
</evidence>
<protein>
    <recommendedName>
        <fullName evidence="5">Acetylornithine aminotransferase</fullName>
        <shortName evidence="5">ACOAT</shortName>
        <ecNumber evidence="5">2.6.1.11</ecNumber>
    </recommendedName>
</protein>
<evidence type="ECO:0000256" key="5">
    <source>
        <dbReference type="HAMAP-Rule" id="MF_01107"/>
    </source>
</evidence>
<sequence length="418" mass="44859">MNRNTSNTSLLQTYARLPVAFTHGEGPWLWDTDGKKYLDALSGLGVCGLGHAHPAVAKAISEQADRLLHTSNLYGMPRQEALAERLSRLANPFIPASFKAFFCNSGAEANEAAIKIARKYAHARGIESPVIIVAEGAFHGRTLATLTATGNPRIQAGFGPLVPGFQRVPFNDVEAISHAAANPNVVAVLLEPIQGEGGVVIPDNGYLRAVRRVCDEQGWLMMLDEVQTGMGRTGRWFAWQHAGALPDVMLLAKGLGNGVPIGACLARGEAAEVFTPGSHGSTFGGNPLACGAALAVLETMEQEGIVEHAARMGNLLQQRLTEALRDEARISKVRGKGLMIGVVFRRPCPELVGLAMERGLLLNVTAGNVLRLLPPLIIREPEVHHIVETILDVIDDYRKSRGINPSYPPYLTGMSGKP</sequence>
<dbReference type="PIRSF" id="PIRSF000521">
    <property type="entry name" value="Transaminase_4ab_Lys_Orn"/>
    <property type="match status" value="1"/>
</dbReference>
<dbReference type="PANTHER" id="PTHR11986">
    <property type="entry name" value="AMINOTRANSFERASE CLASS III"/>
    <property type="match status" value="1"/>
</dbReference>
<dbReference type="EMBL" id="CAADEY010000019">
    <property type="protein sequence ID" value="VFJ47831.1"/>
    <property type="molecule type" value="Genomic_DNA"/>
</dbReference>
<dbReference type="FunFam" id="3.40.640.10:FF:000004">
    <property type="entry name" value="Acetylornithine aminotransferase"/>
    <property type="match status" value="1"/>
</dbReference>
<feature type="binding site" evidence="5">
    <location>
        <position position="282"/>
    </location>
    <ligand>
        <name>pyridoxal 5'-phosphate</name>
        <dbReference type="ChEBI" id="CHEBI:597326"/>
    </ligand>
</feature>
<proteinExistence type="inferred from homology"/>
<evidence type="ECO:0000256" key="3">
    <source>
        <dbReference type="ARBA" id="ARBA00022679"/>
    </source>
</evidence>
<feature type="binding site" evidence="5">
    <location>
        <begin position="224"/>
        <end position="227"/>
    </location>
    <ligand>
        <name>pyridoxal 5'-phosphate</name>
        <dbReference type="ChEBI" id="CHEBI:597326"/>
    </ligand>
</feature>
<comment type="cofactor">
    <cofactor evidence="5">
        <name>pyridoxal 5'-phosphate</name>
        <dbReference type="ChEBI" id="CHEBI:597326"/>
    </cofactor>
    <text evidence="5">Binds 1 pyridoxal phosphate per subunit.</text>
</comment>
<comment type="pathway">
    <text evidence="5">Amino-acid biosynthesis; L-arginine biosynthesis; N(2)-acetyl-L-ornithine from L-glutamate: step 4/4.</text>
</comment>
<dbReference type="InterPro" id="IPR015422">
    <property type="entry name" value="PyrdxlP-dep_Trfase_small"/>
</dbReference>
<comment type="subunit">
    <text evidence="5">Homodimer.</text>
</comment>
<feature type="binding site" evidence="5">
    <location>
        <position position="141"/>
    </location>
    <ligand>
        <name>N(2)-acetyl-L-ornithine</name>
        <dbReference type="ChEBI" id="CHEBI:57805"/>
    </ligand>
</feature>
<organism evidence="6">
    <name type="scientific">Candidatus Kentrum sp. DK</name>
    <dbReference type="NCBI Taxonomy" id="2126562"/>
    <lineage>
        <taxon>Bacteria</taxon>
        <taxon>Pseudomonadati</taxon>
        <taxon>Pseudomonadota</taxon>
        <taxon>Gammaproteobacteria</taxon>
        <taxon>Candidatus Kentrum</taxon>
    </lineage>
</organism>
<gene>
    <name evidence="5" type="primary">argD</name>
    <name evidence="6" type="ORF">BECKDK2373C_GA0170839_101938</name>
</gene>
<dbReference type="EC" id="2.6.1.11" evidence="5"/>
<dbReference type="CDD" id="cd00610">
    <property type="entry name" value="OAT_like"/>
    <property type="match status" value="1"/>
</dbReference>
<dbReference type="HAMAP" id="MF_01107">
    <property type="entry name" value="ArgD_aminotrans_3"/>
    <property type="match status" value="1"/>
</dbReference>
<dbReference type="InterPro" id="IPR049704">
    <property type="entry name" value="Aminotrans_3_PPA_site"/>
</dbReference>
<dbReference type="GO" id="GO:0003992">
    <property type="term" value="F:N2-acetyl-L-ornithine:2-oxoglutarate 5-aminotransferase activity"/>
    <property type="evidence" value="ECO:0007669"/>
    <property type="project" value="UniProtKB-UniRule"/>
</dbReference>
<keyword evidence="1 5" id="KW-0032">Aminotransferase</keyword>
<dbReference type="GO" id="GO:0005737">
    <property type="term" value="C:cytoplasm"/>
    <property type="evidence" value="ECO:0007669"/>
    <property type="project" value="UniProtKB-SubCell"/>
</dbReference>
<dbReference type="Gene3D" id="3.90.1150.10">
    <property type="entry name" value="Aspartate Aminotransferase, domain 1"/>
    <property type="match status" value="1"/>
</dbReference>
<name>A0A450S7M9_9GAMM</name>
<comment type="miscellaneous">
    <text evidence="5">May also have succinyldiaminopimelate aminotransferase activity, thus carrying out the corresponding step in lysine biosynthesis.</text>
</comment>
<dbReference type="PROSITE" id="PS00600">
    <property type="entry name" value="AA_TRANSFER_CLASS_3"/>
    <property type="match status" value="1"/>
</dbReference>
<keyword evidence="2 5" id="KW-0028">Amino-acid biosynthesis</keyword>
<dbReference type="NCBIfam" id="TIGR00707">
    <property type="entry name" value="argD"/>
    <property type="match status" value="1"/>
</dbReference>
<feature type="binding site" evidence="5">
    <location>
        <begin position="106"/>
        <end position="107"/>
    </location>
    <ligand>
        <name>pyridoxal 5'-phosphate</name>
        <dbReference type="ChEBI" id="CHEBI:597326"/>
    </ligand>
</feature>
<dbReference type="PANTHER" id="PTHR11986:SF79">
    <property type="entry name" value="ACETYLORNITHINE AMINOTRANSFERASE, MITOCHONDRIAL"/>
    <property type="match status" value="1"/>
</dbReference>